<feature type="region of interest" description="Disordered" evidence="3">
    <location>
        <begin position="114"/>
        <end position="153"/>
    </location>
</feature>
<dbReference type="GO" id="GO:0043484">
    <property type="term" value="P:regulation of RNA splicing"/>
    <property type="evidence" value="ECO:0007669"/>
    <property type="project" value="TreeGrafter"/>
</dbReference>
<feature type="region of interest" description="Disordered" evidence="3">
    <location>
        <begin position="389"/>
        <end position="408"/>
    </location>
</feature>
<proteinExistence type="predicted"/>
<feature type="region of interest" description="Disordered" evidence="3">
    <location>
        <begin position="520"/>
        <end position="567"/>
    </location>
</feature>
<name>A0AAD7WYP4_9TELE</name>
<dbReference type="InterPro" id="IPR052082">
    <property type="entry name" value="Myelin_sheath_structural"/>
</dbReference>
<feature type="compositionally biased region" description="Polar residues" evidence="3">
    <location>
        <begin position="1677"/>
        <end position="1689"/>
    </location>
</feature>
<keyword evidence="5" id="KW-1185">Reference proteome</keyword>
<feature type="compositionally biased region" description="Polar residues" evidence="3">
    <location>
        <begin position="1414"/>
        <end position="1424"/>
    </location>
</feature>
<feature type="compositionally biased region" description="Basic and acidic residues" evidence="3">
    <location>
        <begin position="1151"/>
        <end position="1161"/>
    </location>
</feature>
<feature type="compositionally biased region" description="Polar residues" evidence="3">
    <location>
        <begin position="1593"/>
        <end position="1603"/>
    </location>
</feature>
<dbReference type="PANTHER" id="PTHR23348">
    <property type="entry name" value="PERIAXIN/AHNAK"/>
    <property type="match status" value="1"/>
</dbReference>
<feature type="region of interest" description="Disordered" evidence="3">
    <location>
        <begin position="1210"/>
        <end position="1303"/>
    </location>
</feature>
<evidence type="ECO:0000256" key="3">
    <source>
        <dbReference type="SAM" id="MobiDB-lite"/>
    </source>
</evidence>
<feature type="region of interest" description="Disordered" evidence="3">
    <location>
        <begin position="1410"/>
        <end position="1526"/>
    </location>
</feature>
<dbReference type="Proteomes" id="UP001221898">
    <property type="component" value="Unassembled WGS sequence"/>
</dbReference>
<feature type="compositionally biased region" description="Basic and acidic residues" evidence="3">
    <location>
        <begin position="553"/>
        <end position="567"/>
    </location>
</feature>
<dbReference type="GO" id="GO:0005634">
    <property type="term" value="C:nucleus"/>
    <property type="evidence" value="ECO:0007669"/>
    <property type="project" value="UniProtKB-SubCell"/>
</dbReference>
<evidence type="ECO:0000256" key="1">
    <source>
        <dbReference type="ARBA" id="ARBA00004123"/>
    </source>
</evidence>
<reference evidence="4" key="1">
    <citation type="journal article" date="2023" name="Science">
        <title>Genome structures resolve the early diversification of teleost fishes.</title>
        <authorList>
            <person name="Parey E."/>
            <person name="Louis A."/>
            <person name="Montfort J."/>
            <person name="Bouchez O."/>
            <person name="Roques C."/>
            <person name="Iampietro C."/>
            <person name="Lluch J."/>
            <person name="Castinel A."/>
            <person name="Donnadieu C."/>
            <person name="Desvignes T."/>
            <person name="Floi Bucao C."/>
            <person name="Jouanno E."/>
            <person name="Wen M."/>
            <person name="Mejri S."/>
            <person name="Dirks R."/>
            <person name="Jansen H."/>
            <person name="Henkel C."/>
            <person name="Chen W.J."/>
            <person name="Zahm M."/>
            <person name="Cabau C."/>
            <person name="Klopp C."/>
            <person name="Thompson A.W."/>
            <person name="Robinson-Rechavi M."/>
            <person name="Braasch I."/>
            <person name="Lecointre G."/>
            <person name="Bobe J."/>
            <person name="Postlethwait J.H."/>
            <person name="Berthelot C."/>
            <person name="Roest Crollius H."/>
            <person name="Guiguen Y."/>
        </authorList>
    </citation>
    <scope>NUCLEOTIDE SEQUENCE</scope>
    <source>
        <strain evidence="4">NC1722</strain>
    </source>
</reference>
<feature type="region of interest" description="Disordered" evidence="3">
    <location>
        <begin position="1148"/>
        <end position="1167"/>
    </location>
</feature>
<feature type="compositionally biased region" description="Basic and acidic residues" evidence="3">
    <location>
        <begin position="241"/>
        <end position="252"/>
    </location>
</feature>
<feature type="region of interest" description="Disordered" evidence="3">
    <location>
        <begin position="1"/>
        <end position="28"/>
    </location>
</feature>
<feature type="compositionally biased region" description="Basic and acidic residues" evidence="3">
    <location>
        <begin position="1212"/>
        <end position="1221"/>
    </location>
</feature>
<gene>
    <name evidence="4" type="ORF">AAFF_G00037980</name>
</gene>
<evidence type="ECO:0000313" key="5">
    <source>
        <dbReference type="Proteomes" id="UP001221898"/>
    </source>
</evidence>
<feature type="compositionally biased region" description="Basic and acidic residues" evidence="3">
    <location>
        <begin position="1556"/>
        <end position="1569"/>
    </location>
</feature>
<feature type="region of interest" description="Disordered" evidence="3">
    <location>
        <begin position="1556"/>
        <end position="1700"/>
    </location>
</feature>
<feature type="region of interest" description="Disordered" evidence="3">
    <location>
        <begin position="238"/>
        <end position="266"/>
    </location>
</feature>
<protein>
    <recommendedName>
        <fullName evidence="6">Neuroblast differentiation-associated protein AHNAK</fullName>
    </recommendedName>
</protein>
<feature type="compositionally biased region" description="Basic and acidic residues" evidence="3">
    <location>
        <begin position="1250"/>
        <end position="1268"/>
    </location>
</feature>
<evidence type="ECO:0008006" key="6">
    <source>
        <dbReference type="Google" id="ProtNLM"/>
    </source>
</evidence>
<comment type="subcellular location">
    <subcellularLocation>
        <location evidence="1">Nucleus</location>
    </subcellularLocation>
</comment>
<sequence length="1749" mass="187101">MPKIDISLPKGKMPEGDIDVEGQGGKGGKFQMPTFDISLPKMKSPGAEIDVEGPDLKGGKFNMPKIDISLPKGKMPEGEIDVEGRGGKGGKFQMPSFDISLPKMKSPGAEIDVEGPDLKGGKFNMPKIDISLPKGKMPEGEMDVEGRGGKFQMPKFDISLPKMKSPEGDMVVEGSGGKGAKINMPKVDISLPNIKLPEGDVSIPKRGMDTSDARFSIPSLKMPNIDINMPKVDLDLTLPKGKKDTSLEKDASAPEPSGGFDMPDVHLKMPKISMPNFGVKGKDKEMDADLKLKGKAVDIEGPEIKVKGPGLPKPSFGMTFGKGNQPDTDIATPKDKIDISHPDVGADVKLPKVKLPKIDISTPKLPDVDIHFKKLKGKSEVSTDADLQVRGPAWSPKGPSVEINMPKLPKFGNEKEIGLKPTELDIECPDMDLKGSHKGTVKLEGSDADISGPGGNFKLPTVKIPTVDISAPKVNLDFGLPKSKGDDREKIELLKAEGSRPSSGASFEVPDVSLKMPKFSLPKFGGKSKSRDLELEGQGPKANIKLSPPQLEGEGREPSVELEVDGKTKGKVKLPKIPGFGISKKEGEATISVPGAKIKKGKVDIKKPNIDVESPEDKTKYKLKFPKFKISSPKGKLPEGEAEISVDSETGGKGNIHAPDVTIKMPKFSMPKFGNMEGDLDICAPDAQLDTKGKVKMPSVEISLPTAKVPEGEVLLPKAEVDVSEADIKGYEGNLKIPKMPTIDISVPKIDLDVALPKAKHSGDVNILNVEVDGDGGKFKMPKIKMPQLDISVPKGPSGDIDFPDVDIEGEGGKFKMPKIKMPQLDISVPKGPSGDIDFPDVDIEGEGGKFKMPKIKMPKVDISVPKGHSGDIDFPDMDVEGEGGKFKMPKIKMPQLDISVPKGHSGDIDFPDVDIEGDGGNFKMPKIKMPQLDISVPKVPSGDIDFPDMDVEGEGGKFKMPKIKMPQLDISVPKGHSGDIDFPDVDVEGKGSKFKIPTIKMPKVDISIPKRLSGHIDVPNIEVEGGESKFKMPKIKMPNVDISVPKGRFADTDASLSSGELDIDSSKGNVEHSRIKIPSIDIKGPKGDFELDISLPKADGGKQQKKIELPDLDIQTSGSYGKIKGPKVKGTKFKIGMPKIKTAVDGGVEVDGKTPEKEGEGSGGRFKFKKPKFGKVTTEVPDVDADGEGKDAKFRMPQISLPNVGFSTSREAADTPEIHGPEISGKLPKFKMPDVEISGPKIKGQGEAGMKDTDINLGRPDDKERIKLQMPKITLPTMGFKEKSGSTELIAPNSDSEDGISFPKLEIKAPKLPELDFDIRSPQAVAEDAEGDTDKKSKIKIPKFGVALPTIMAPEATVNINAPDSKVKGAAVKLKAPEIPTGVSGAEVEYEGPKMPKVKKAVFVLLNPKTDGSDVSASPSEGESSVEPFEAKVRVPKIKMKPSFGKSSSKDKGKSLNGEEDADGDGKSKGGKLKMPKVTFSPGKMGSFDVTGSGSGSEGSVSNVNGEKDMTFQNGSKEDKSKFGKLKLPKIEFSSPYTKNVAGEEDTEMSMKLVKKDESLGTDRENKGIKSKSSKITLPGFKKKAGKGEEAQSSQVVSSTARTEMLTERGGSESPTPKISIGFVSGRAKGQAEADTAGADGDRNRKETDSRERSPKFKVPKFSLSPRSTGILHITPESSPQGSKSSLQCAGEDEASTGIRIQMPRIGFSTQQTSEERIVTTSKEGSVTVVTKSSKYTMKESGTGQAKS</sequence>
<dbReference type="PANTHER" id="PTHR23348:SF16">
    <property type="entry name" value="LEUCINE RICH REPEAT FAMILY PROTEIN"/>
    <property type="match status" value="1"/>
</dbReference>
<feature type="compositionally biased region" description="Basic and acidic residues" evidence="3">
    <location>
        <begin position="1507"/>
        <end position="1523"/>
    </location>
</feature>
<feature type="compositionally biased region" description="Basic and acidic residues" evidence="3">
    <location>
        <begin position="136"/>
        <end position="148"/>
    </location>
</feature>
<comment type="caution">
    <text evidence="4">The sequence shown here is derived from an EMBL/GenBank/DDBJ whole genome shotgun (WGS) entry which is preliminary data.</text>
</comment>
<organism evidence="4 5">
    <name type="scientific">Aldrovandia affinis</name>
    <dbReference type="NCBI Taxonomy" id="143900"/>
    <lineage>
        <taxon>Eukaryota</taxon>
        <taxon>Metazoa</taxon>
        <taxon>Chordata</taxon>
        <taxon>Craniata</taxon>
        <taxon>Vertebrata</taxon>
        <taxon>Euteleostomi</taxon>
        <taxon>Actinopterygii</taxon>
        <taxon>Neopterygii</taxon>
        <taxon>Teleostei</taxon>
        <taxon>Notacanthiformes</taxon>
        <taxon>Halosauridae</taxon>
        <taxon>Aldrovandia</taxon>
    </lineage>
</organism>
<dbReference type="EMBL" id="JAINUG010000012">
    <property type="protein sequence ID" value="KAJ8414596.1"/>
    <property type="molecule type" value="Genomic_DNA"/>
</dbReference>
<evidence type="ECO:0000313" key="4">
    <source>
        <dbReference type="EMBL" id="KAJ8414596.1"/>
    </source>
</evidence>
<evidence type="ECO:0000256" key="2">
    <source>
        <dbReference type="ARBA" id="ARBA00023242"/>
    </source>
</evidence>
<feature type="compositionally biased region" description="Basic and acidic residues" evidence="3">
    <location>
        <begin position="1641"/>
        <end position="1656"/>
    </location>
</feature>
<dbReference type="GO" id="GO:0005737">
    <property type="term" value="C:cytoplasm"/>
    <property type="evidence" value="ECO:0007669"/>
    <property type="project" value="TreeGrafter"/>
</dbReference>
<accession>A0AAD7WYP4</accession>
<keyword evidence="2" id="KW-0539">Nucleus</keyword>